<dbReference type="Proteomes" id="UP001159428">
    <property type="component" value="Unassembled WGS sequence"/>
</dbReference>
<dbReference type="AlphaFoldDB" id="A0AAU9XTG7"/>
<feature type="transmembrane region" description="Helical" evidence="1">
    <location>
        <begin position="20"/>
        <end position="41"/>
    </location>
</feature>
<evidence type="ECO:0000313" key="3">
    <source>
        <dbReference type="Proteomes" id="UP001159428"/>
    </source>
</evidence>
<protein>
    <submittedName>
        <fullName evidence="2">Uncharacterized protein</fullName>
    </submittedName>
</protein>
<sequence>MDPDKPAPLYYEVSPLKKLMLRALAMSTGITVVITLIISFVKASQDSMNYLIVVNMLISSVIGGIITWWYHKGIIEAKKITFMAFVGICIIFQAIISDIYVYHKRAKIPGTTVAPLTPTTLHASSIIPPTTS</sequence>
<name>A0AAU9XTG7_9CNID</name>
<keyword evidence="1" id="KW-0472">Membrane</keyword>
<feature type="transmembrane region" description="Helical" evidence="1">
    <location>
        <begin position="48"/>
        <end position="70"/>
    </location>
</feature>
<feature type="transmembrane region" description="Helical" evidence="1">
    <location>
        <begin position="82"/>
        <end position="102"/>
    </location>
</feature>
<accession>A0AAU9XTG7</accession>
<evidence type="ECO:0000256" key="1">
    <source>
        <dbReference type="SAM" id="Phobius"/>
    </source>
</evidence>
<proteinExistence type="predicted"/>
<comment type="caution">
    <text evidence="2">The sequence shown here is derived from an EMBL/GenBank/DDBJ whole genome shotgun (WGS) entry which is preliminary data.</text>
</comment>
<keyword evidence="1" id="KW-0812">Transmembrane</keyword>
<evidence type="ECO:0000313" key="2">
    <source>
        <dbReference type="EMBL" id="CAH3158311.1"/>
    </source>
</evidence>
<gene>
    <name evidence="2" type="ORF">PMEA_00030386</name>
</gene>
<keyword evidence="3" id="KW-1185">Reference proteome</keyword>
<organism evidence="2 3">
    <name type="scientific">Pocillopora meandrina</name>
    <dbReference type="NCBI Taxonomy" id="46732"/>
    <lineage>
        <taxon>Eukaryota</taxon>
        <taxon>Metazoa</taxon>
        <taxon>Cnidaria</taxon>
        <taxon>Anthozoa</taxon>
        <taxon>Hexacorallia</taxon>
        <taxon>Scleractinia</taxon>
        <taxon>Astrocoeniina</taxon>
        <taxon>Pocilloporidae</taxon>
        <taxon>Pocillopora</taxon>
    </lineage>
</organism>
<reference evidence="2 3" key="1">
    <citation type="submission" date="2022-05" db="EMBL/GenBank/DDBJ databases">
        <authorList>
            <consortium name="Genoscope - CEA"/>
            <person name="William W."/>
        </authorList>
    </citation>
    <scope>NUCLEOTIDE SEQUENCE [LARGE SCALE GENOMIC DNA]</scope>
</reference>
<dbReference type="EMBL" id="CALNXJ010000067">
    <property type="protein sequence ID" value="CAH3158311.1"/>
    <property type="molecule type" value="Genomic_DNA"/>
</dbReference>
<keyword evidence="1" id="KW-1133">Transmembrane helix</keyword>